<gene>
    <name evidence="1" type="ORF">LTR32_007610</name>
</gene>
<evidence type="ECO:0000313" key="2">
    <source>
        <dbReference type="Proteomes" id="UP001308179"/>
    </source>
</evidence>
<proteinExistence type="predicted"/>
<name>A0ABR0KVN3_9PEZI</name>
<evidence type="ECO:0000313" key="1">
    <source>
        <dbReference type="EMBL" id="KAK5139045.1"/>
    </source>
</evidence>
<keyword evidence="2" id="KW-1185">Reference proteome</keyword>
<comment type="caution">
    <text evidence="1">The sequence shown here is derived from an EMBL/GenBank/DDBJ whole genome shotgun (WGS) entry which is preliminary data.</text>
</comment>
<accession>A0ABR0KVN3</accession>
<reference evidence="1 2" key="1">
    <citation type="submission" date="2023-08" db="EMBL/GenBank/DDBJ databases">
        <title>Black Yeasts Isolated from many extreme environments.</title>
        <authorList>
            <person name="Coleine C."/>
            <person name="Stajich J.E."/>
            <person name="Selbmann L."/>
        </authorList>
    </citation>
    <scope>NUCLEOTIDE SEQUENCE [LARGE SCALE GENOMIC DNA]</scope>
    <source>
        <strain evidence="1 2">CCFEE 5386</strain>
    </source>
</reference>
<feature type="non-terminal residue" evidence="1">
    <location>
        <position position="1"/>
    </location>
</feature>
<dbReference type="EMBL" id="JAVRRR010001443">
    <property type="protein sequence ID" value="KAK5139045.1"/>
    <property type="molecule type" value="Genomic_DNA"/>
</dbReference>
<dbReference type="Proteomes" id="UP001308179">
    <property type="component" value="Unassembled WGS sequence"/>
</dbReference>
<protein>
    <submittedName>
        <fullName evidence="1">Uncharacterized protein</fullName>
    </submittedName>
</protein>
<sequence length="154" mass="17271">VYKTQTQTSSKPVSTVYTTTSYKPETVTVTSASTAYSTKYSTIVTTLTSYATSTKTIPYNSESSTVICYTKPVWVWTHSTSLYSTAETYPTTSITSSVSSLLVRDDVLHHDVELCVEGLLYGVVLRVDVVEVEQHHHQHEDLLDRDYVRLQAVY</sequence>
<organism evidence="1 2">
    <name type="scientific">Rachicladosporium monterosium</name>
    <dbReference type="NCBI Taxonomy" id="1507873"/>
    <lineage>
        <taxon>Eukaryota</taxon>
        <taxon>Fungi</taxon>
        <taxon>Dikarya</taxon>
        <taxon>Ascomycota</taxon>
        <taxon>Pezizomycotina</taxon>
        <taxon>Dothideomycetes</taxon>
        <taxon>Dothideomycetidae</taxon>
        <taxon>Cladosporiales</taxon>
        <taxon>Cladosporiaceae</taxon>
        <taxon>Rachicladosporium</taxon>
    </lineage>
</organism>